<evidence type="ECO:0000259" key="4">
    <source>
        <dbReference type="PROSITE" id="PS51350"/>
    </source>
</evidence>
<organism evidence="5">
    <name type="scientific">candidate division WOR-3 bacterium</name>
    <dbReference type="NCBI Taxonomy" id="2052148"/>
    <lineage>
        <taxon>Bacteria</taxon>
        <taxon>Bacteria division WOR-3</taxon>
    </lineage>
</organism>
<name>A0A7C0ZJ96_UNCW3</name>
<dbReference type="NCBIfam" id="TIGR01003">
    <property type="entry name" value="PTS_HPr_family"/>
    <property type="match status" value="1"/>
</dbReference>
<keyword evidence="3" id="KW-0598">Phosphotransferase system</keyword>
<dbReference type="PRINTS" id="PR00107">
    <property type="entry name" value="PHOSPHOCPHPR"/>
</dbReference>
<dbReference type="PANTHER" id="PTHR33705">
    <property type="entry name" value="PHOSPHOCARRIER PROTEIN HPR"/>
    <property type="match status" value="1"/>
</dbReference>
<dbReference type="CDD" id="cd00367">
    <property type="entry name" value="PTS-HPr_like"/>
    <property type="match status" value="1"/>
</dbReference>
<dbReference type="InterPro" id="IPR001020">
    <property type="entry name" value="PTS_HPr_His_P_site"/>
</dbReference>
<evidence type="ECO:0000256" key="3">
    <source>
        <dbReference type="ARBA" id="ARBA00022683"/>
    </source>
</evidence>
<dbReference type="GO" id="GO:0005737">
    <property type="term" value="C:cytoplasm"/>
    <property type="evidence" value="ECO:0007669"/>
    <property type="project" value="UniProtKB-SubCell"/>
</dbReference>
<dbReference type="PROSITE" id="PS00369">
    <property type="entry name" value="PTS_HPR_HIS"/>
    <property type="match status" value="1"/>
</dbReference>
<evidence type="ECO:0000256" key="1">
    <source>
        <dbReference type="ARBA" id="ARBA00004496"/>
    </source>
</evidence>
<evidence type="ECO:0000313" key="5">
    <source>
        <dbReference type="EMBL" id="HDI83765.1"/>
    </source>
</evidence>
<dbReference type="AlphaFoldDB" id="A0A7C0ZJ96"/>
<dbReference type="Gene3D" id="3.30.1340.10">
    <property type="entry name" value="HPr-like"/>
    <property type="match status" value="1"/>
</dbReference>
<dbReference type="InterPro" id="IPR000032">
    <property type="entry name" value="HPr-like"/>
</dbReference>
<feature type="domain" description="HPr" evidence="4">
    <location>
        <begin position="1"/>
        <end position="88"/>
    </location>
</feature>
<comment type="subcellular location">
    <subcellularLocation>
        <location evidence="1">Cytoplasm</location>
    </subcellularLocation>
</comment>
<dbReference type="InterPro" id="IPR050399">
    <property type="entry name" value="HPr"/>
</dbReference>
<dbReference type="SUPFAM" id="SSF55594">
    <property type="entry name" value="HPr-like"/>
    <property type="match status" value="1"/>
</dbReference>
<comment type="caution">
    <text evidence="5">The sequence shown here is derived from an EMBL/GenBank/DDBJ whole genome shotgun (WGS) entry which is preliminary data.</text>
</comment>
<sequence>MYKKTVEIKNTLGIHARPASEIVKRASKFKSNISIEKDGMEVNAKSIMGILMLACEQGSKITIVADGEDEKEAVESIVELVENKFYEE</sequence>
<protein>
    <submittedName>
        <fullName evidence="5">HPr family phosphocarrier protein</fullName>
    </submittedName>
</protein>
<gene>
    <name evidence="5" type="ORF">ENF18_08265</name>
</gene>
<dbReference type="GO" id="GO:0009401">
    <property type="term" value="P:phosphoenolpyruvate-dependent sugar phosphotransferase system"/>
    <property type="evidence" value="ECO:0007669"/>
    <property type="project" value="UniProtKB-KW"/>
</dbReference>
<dbReference type="InterPro" id="IPR035895">
    <property type="entry name" value="HPr-like_sf"/>
</dbReference>
<dbReference type="PROSITE" id="PS51350">
    <property type="entry name" value="PTS_HPR_DOM"/>
    <property type="match status" value="1"/>
</dbReference>
<dbReference type="EMBL" id="DQWE01000389">
    <property type="protein sequence ID" value="HDI83765.1"/>
    <property type="molecule type" value="Genomic_DNA"/>
</dbReference>
<accession>A0A7C0ZJ96</accession>
<dbReference type="Pfam" id="PF00381">
    <property type="entry name" value="PTS-HPr"/>
    <property type="match status" value="1"/>
</dbReference>
<evidence type="ECO:0000256" key="2">
    <source>
        <dbReference type="ARBA" id="ARBA00022490"/>
    </source>
</evidence>
<reference evidence="5" key="1">
    <citation type="journal article" date="2020" name="mSystems">
        <title>Genome- and Community-Level Interaction Insights into Carbon Utilization and Element Cycling Functions of Hydrothermarchaeota in Hydrothermal Sediment.</title>
        <authorList>
            <person name="Zhou Z."/>
            <person name="Liu Y."/>
            <person name="Xu W."/>
            <person name="Pan J."/>
            <person name="Luo Z.H."/>
            <person name="Li M."/>
        </authorList>
    </citation>
    <scope>NUCLEOTIDE SEQUENCE [LARGE SCALE GENOMIC DNA]</scope>
    <source>
        <strain evidence="5">HyVt-102</strain>
    </source>
</reference>
<proteinExistence type="predicted"/>
<dbReference type="PANTHER" id="PTHR33705:SF2">
    <property type="entry name" value="PHOSPHOCARRIER PROTEIN NPR"/>
    <property type="match status" value="1"/>
</dbReference>
<keyword evidence="2" id="KW-0963">Cytoplasm</keyword>
<dbReference type="Proteomes" id="UP000885847">
    <property type="component" value="Unassembled WGS sequence"/>
</dbReference>